<evidence type="ECO:0000256" key="1">
    <source>
        <dbReference type="ARBA" id="ARBA00022729"/>
    </source>
</evidence>
<dbReference type="PROSITE" id="PS51257">
    <property type="entry name" value="PROKAR_LIPOPROTEIN"/>
    <property type="match status" value="1"/>
</dbReference>
<dbReference type="InterPro" id="IPR058644">
    <property type="entry name" value="Mtb12-like_C"/>
</dbReference>
<sequence length="180" mass="18820">MKVCAALGAAALLAAGCSGEPEPSPIPSPPGGTTTTGSASPSLSTPTPTAPASPSPTVTVPANPARAEGEIRRAWETFFDEQGSTAAKVKVVENGEMNELMVQAFGEDERFGHVTGRVRNVRFDSPTKAQVSYVLHRGERTLLSSRRGKAVHQGGQWKIAISTVCSWAKYGEDVPKAAAC</sequence>
<protein>
    <recommendedName>
        <fullName evidence="5">Low molecular weight antigen MTB12-like C-terminal domain-containing protein</fullName>
    </recommendedName>
</protein>
<dbReference type="Pfam" id="PF26580">
    <property type="entry name" value="Mtb12_C"/>
    <property type="match status" value="1"/>
</dbReference>
<evidence type="ECO:0000256" key="3">
    <source>
        <dbReference type="SAM" id="MobiDB-lite"/>
    </source>
</evidence>
<feature type="compositionally biased region" description="Low complexity" evidence="3">
    <location>
        <begin position="31"/>
        <end position="47"/>
    </location>
</feature>
<evidence type="ECO:0000313" key="7">
    <source>
        <dbReference type="Proteomes" id="UP001589568"/>
    </source>
</evidence>
<feature type="region of interest" description="Disordered" evidence="3">
    <location>
        <begin position="16"/>
        <end position="63"/>
    </location>
</feature>
<keyword evidence="1 4" id="KW-0732">Signal</keyword>
<evidence type="ECO:0000256" key="2">
    <source>
        <dbReference type="ARBA" id="ARBA00093774"/>
    </source>
</evidence>
<dbReference type="Proteomes" id="UP001589568">
    <property type="component" value="Unassembled WGS sequence"/>
</dbReference>
<proteinExistence type="inferred from homology"/>
<evidence type="ECO:0000259" key="5">
    <source>
        <dbReference type="Pfam" id="PF26580"/>
    </source>
</evidence>
<feature type="domain" description="Low molecular weight antigen MTB12-like C-terminal" evidence="5">
    <location>
        <begin position="65"/>
        <end position="170"/>
    </location>
</feature>
<evidence type="ECO:0000256" key="4">
    <source>
        <dbReference type="SAM" id="SignalP"/>
    </source>
</evidence>
<feature type="signal peptide" evidence="4">
    <location>
        <begin position="1"/>
        <end position="19"/>
    </location>
</feature>
<dbReference type="EMBL" id="JBHMCF010000036">
    <property type="protein sequence ID" value="MFB9473690.1"/>
    <property type="molecule type" value="Genomic_DNA"/>
</dbReference>
<dbReference type="RefSeq" id="WP_345385589.1">
    <property type="nucleotide sequence ID" value="NZ_BAAAXS010000001.1"/>
</dbReference>
<comment type="similarity">
    <text evidence="2">Belongs to the MTB12 family.</text>
</comment>
<accession>A0ABV5NTP6</accession>
<comment type="caution">
    <text evidence="6">The sequence shown here is derived from an EMBL/GenBank/DDBJ whole genome shotgun (WGS) entry which is preliminary data.</text>
</comment>
<feature type="chain" id="PRO_5046162061" description="Low molecular weight antigen MTB12-like C-terminal domain-containing protein" evidence="4">
    <location>
        <begin position="20"/>
        <end position="180"/>
    </location>
</feature>
<keyword evidence="7" id="KW-1185">Reference proteome</keyword>
<organism evidence="6 7">
    <name type="scientific">Nonomuraea salmonea</name>
    <dbReference type="NCBI Taxonomy" id="46181"/>
    <lineage>
        <taxon>Bacteria</taxon>
        <taxon>Bacillati</taxon>
        <taxon>Actinomycetota</taxon>
        <taxon>Actinomycetes</taxon>
        <taxon>Streptosporangiales</taxon>
        <taxon>Streptosporangiaceae</taxon>
        <taxon>Nonomuraea</taxon>
    </lineage>
</organism>
<name>A0ABV5NTP6_9ACTN</name>
<evidence type="ECO:0000313" key="6">
    <source>
        <dbReference type="EMBL" id="MFB9473690.1"/>
    </source>
</evidence>
<reference evidence="6 7" key="1">
    <citation type="submission" date="2024-09" db="EMBL/GenBank/DDBJ databases">
        <authorList>
            <person name="Sun Q."/>
            <person name="Mori K."/>
        </authorList>
    </citation>
    <scope>NUCLEOTIDE SEQUENCE [LARGE SCALE GENOMIC DNA]</scope>
    <source>
        <strain evidence="6 7">JCM 3324</strain>
    </source>
</reference>
<gene>
    <name evidence="6" type="ORF">ACFFR3_29710</name>
</gene>